<dbReference type="PROSITE" id="PS50850">
    <property type="entry name" value="MFS"/>
    <property type="match status" value="1"/>
</dbReference>
<evidence type="ECO:0000256" key="7">
    <source>
        <dbReference type="ARBA" id="ARBA00023136"/>
    </source>
</evidence>
<keyword evidence="6 8" id="KW-1133">Transmembrane helix</keyword>
<dbReference type="Proteomes" id="UP000718281">
    <property type="component" value="Unassembled WGS sequence"/>
</dbReference>
<dbReference type="GO" id="GO:1990961">
    <property type="term" value="P:xenobiotic detoxification by transmembrane export across the plasma membrane"/>
    <property type="evidence" value="ECO:0007669"/>
    <property type="project" value="InterPro"/>
</dbReference>
<evidence type="ECO:0000313" key="11">
    <source>
        <dbReference type="EMBL" id="MBL0003698.1"/>
    </source>
</evidence>
<dbReference type="InterPro" id="IPR020846">
    <property type="entry name" value="MFS_dom"/>
</dbReference>
<accession>A0A935CEM3</accession>
<dbReference type="EMBL" id="JADKGK010000014">
    <property type="protein sequence ID" value="MBL0003698.1"/>
    <property type="molecule type" value="Genomic_DNA"/>
</dbReference>
<feature type="transmembrane region" description="Helical" evidence="8">
    <location>
        <begin position="12"/>
        <end position="33"/>
    </location>
</feature>
<evidence type="ECO:0000256" key="3">
    <source>
        <dbReference type="ARBA" id="ARBA00022448"/>
    </source>
</evidence>
<dbReference type="InterPro" id="IPR011701">
    <property type="entry name" value="MFS"/>
</dbReference>
<feature type="transmembrane region" description="Helical" evidence="8">
    <location>
        <begin position="139"/>
        <end position="160"/>
    </location>
</feature>
<protein>
    <submittedName>
        <fullName evidence="10">Multidrug effflux MFS transporter</fullName>
    </submittedName>
</protein>
<dbReference type="GO" id="GO:0005886">
    <property type="term" value="C:plasma membrane"/>
    <property type="evidence" value="ECO:0007669"/>
    <property type="project" value="UniProtKB-SubCell"/>
</dbReference>
<feature type="transmembrane region" description="Helical" evidence="8">
    <location>
        <begin position="109"/>
        <end position="127"/>
    </location>
</feature>
<organism evidence="10 12">
    <name type="scientific">Candidatus Phosphoribacter hodrii</name>
    <dbReference type="NCBI Taxonomy" id="2953743"/>
    <lineage>
        <taxon>Bacteria</taxon>
        <taxon>Bacillati</taxon>
        <taxon>Actinomycetota</taxon>
        <taxon>Actinomycetes</taxon>
        <taxon>Micrococcales</taxon>
        <taxon>Dermatophilaceae</taxon>
        <taxon>Candidatus Phosphoribacter</taxon>
    </lineage>
</organism>
<dbReference type="SUPFAM" id="SSF103473">
    <property type="entry name" value="MFS general substrate transporter"/>
    <property type="match status" value="1"/>
</dbReference>
<gene>
    <name evidence="10" type="ORF">IPF40_03505</name>
    <name evidence="11" type="ORF">IPP00_06810</name>
</gene>
<dbReference type="InterPro" id="IPR036259">
    <property type="entry name" value="MFS_trans_sf"/>
</dbReference>
<feature type="transmembrane region" description="Helical" evidence="8">
    <location>
        <begin position="251"/>
        <end position="269"/>
    </location>
</feature>
<feature type="transmembrane region" description="Helical" evidence="8">
    <location>
        <begin position="77"/>
        <end position="103"/>
    </location>
</feature>
<feature type="transmembrane region" description="Helical" evidence="8">
    <location>
        <begin position="311"/>
        <end position="333"/>
    </location>
</feature>
<evidence type="ECO:0000256" key="1">
    <source>
        <dbReference type="ARBA" id="ARBA00004651"/>
    </source>
</evidence>
<dbReference type="CDD" id="cd17320">
    <property type="entry name" value="MFS_MdfA_MDR_like"/>
    <property type="match status" value="1"/>
</dbReference>
<dbReference type="PANTHER" id="PTHR23502:SF132">
    <property type="entry name" value="POLYAMINE TRANSPORTER 2-RELATED"/>
    <property type="match status" value="1"/>
</dbReference>
<dbReference type="GO" id="GO:0015385">
    <property type="term" value="F:sodium:proton antiporter activity"/>
    <property type="evidence" value="ECO:0007669"/>
    <property type="project" value="TreeGrafter"/>
</dbReference>
<dbReference type="EMBL" id="JADIXZ010000003">
    <property type="protein sequence ID" value="MBK6300141.1"/>
    <property type="molecule type" value="Genomic_DNA"/>
</dbReference>
<dbReference type="GO" id="GO:0042910">
    <property type="term" value="F:xenobiotic transmembrane transporter activity"/>
    <property type="evidence" value="ECO:0007669"/>
    <property type="project" value="InterPro"/>
</dbReference>
<feature type="transmembrane region" description="Helical" evidence="8">
    <location>
        <begin position="281"/>
        <end position="299"/>
    </location>
</feature>
<comment type="subcellular location">
    <subcellularLocation>
        <location evidence="1">Cell membrane</location>
        <topology evidence="1">Multi-pass membrane protein</topology>
    </subcellularLocation>
</comment>
<evidence type="ECO:0000256" key="5">
    <source>
        <dbReference type="ARBA" id="ARBA00022692"/>
    </source>
</evidence>
<dbReference type="NCBIfam" id="TIGR00710">
    <property type="entry name" value="efflux_Bcr_CflA"/>
    <property type="match status" value="1"/>
</dbReference>
<dbReference type="AlphaFoldDB" id="A0A935CEM3"/>
<comment type="caution">
    <text evidence="10">The sequence shown here is derived from an EMBL/GenBank/DDBJ whole genome shotgun (WGS) entry which is preliminary data.</text>
</comment>
<feature type="transmembrane region" description="Helical" evidence="8">
    <location>
        <begin position="354"/>
        <end position="387"/>
    </location>
</feature>
<keyword evidence="3" id="KW-0813">Transport</keyword>
<evidence type="ECO:0000256" key="4">
    <source>
        <dbReference type="ARBA" id="ARBA00022475"/>
    </source>
</evidence>
<keyword evidence="5 8" id="KW-0812">Transmembrane</keyword>
<dbReference type="InterPro" id="IPR004812">
    <property type="entry name" value="Efflux_drug-R_Bcr/CmlA"/>
</dbReference>
<feature type="transmembrane region" description="Helical" evidence="8">
    <location>
        <begin position="166"/>
        <end position="185"/>
    </location>
</feature>
<keyword evidence="4" id="KW-1003">Cell membrane</keyword>
<feature type="transmembrane region" description="Helical" evidence="8">
    <location>
        <begin position="218"/>
        <end position="239"/>
    </location>
</feature>
<evidence type="ECO:0000313" key="10">
    <source>
        <dbReference type="EMBL" id="MBK6300141.1"/>
    </source>
</evidence>
<evidence type="ECO:0000256" key="6">
    <source>
        <dbReference type="ARBA" id="ARBA00022989"/>
    </source>
</evidence>
<keyword evidence="7 8" id="KW-0472">Membrane</keyword>
<dbReference type="PANTHER" id="PTHR23502">
    <property type="entry name" value="MAJOR FACILITATOR SUPERFAMILY"/>
    <property type="match status" value="1"/>
</dbReference>
<feature type="domain" description="Major facilitator superfamily (MFS) profile" evidence="9">
    <location>
        <begin position="11"/>
        <end position="392"/>
    </location>
</feature>
<dbReference type="Gene3D" id="1.20.1720.10">
    <property type="entry name" value="Multidrug resistance protein D"/>
    <property type="match status" value="1"/>
</dbReference>
<comment type="similarity">
    <text evidence="2">Belongs to the major facilitator superfamily. Bcr/CmlA family.</text>
</comment>
<dbReference type="Proteomes" id="UP000886632">
    <property type="component" value="Unassembled WGS sequence"/>
</dbReference>
<proteinExistence type="inferred from homology"/>
<evidence type="ECO:0000259" key="9">
    <source>
        <dbReference type="PROSITE" id="PS50850"/>
    </source>
</evidence>
<evidence type="ECO:0000313" key="12">
    <source>
        <dbReference type="Proteomes" id="UP000718281"/>
    </source>
</evidence>
<name>A0A935CEM3_9MICO</name>
<reference evidence="10 12" key="1">
    <citation type="submission" date="2020-10" db="EMBL/GenBank/DDBJ databases">
        <title>Connecting structure to function with the recovery of over 1000 high-quality activated sludge metagenome-assembled genomes encoding full-length rRNA genes using long-read sequencing.</title>
        <authorList>
            <person name="Singleton C.M."/>
            <person name="Petriglieri F."/>
            <person name="Kristensen J.M."/>
            <person name="Kirkegaard R.H."/>
            <person name="Michaelsen T.Y."/>
            <person name="Andersen M.H."/>
            <person name="Karst S.M."/>
            <person name="Dueholm M.S."/>
            <person name="Nielsen P.H."/>
            <person name="Albertsen M."/>
        </authorList>
    </citation>
    <scope>NUCLEOTIDE SEQUENCE [LARGE SCALE GENOMIC DNA]</scope>
    <source>
        <strain evidence="10">AalE_18-Q3-R2-46_BAT3C.188</strain>
        <strain evidence="11">Ribe_18-Q3-R11-54_MAXAC.001</strain>
    </source>
</reference>
<feature type="transmembrane region" description="Helical" evidence="8">
    <location>
        <begin position="45"/>
        <end position="65"/>
    </location>
</feature>
<evidence type="ECO:0000256" key="2">
    <source>
        <dbReference type="ARBA" id="ARBA00006236"/>
    </source>
</evidence>
<sequence>MIVRRASDRGIVVLLAALTMLGPFTVDTIFPGFPAVQREFTVDAVATQQIVSVYLFTFAVMSLLHGPLSDALGRRPVIVGGLAMFTVTSVLCALAPSMTWLLVGRALQGVFAGGGMIVGRTVVRDVFSGHPAQRAMSQMSMIFGVAPALAPIVGGWLLGWSSWRSIFWFLAIFAVVVLAAVMLLLPETHPPTRRTPLSTRALVSAVIDASKDASVRRLLLVSSFNFAALFTYISAAPAFIVDHLHLGPGDFGWLFVPVVTMMIVGSWLTGRLAGRISGPRFLTLGFGVAVLGGVVQLALDVVGLRTLPWVLVGPVTTGLGIALVFPIVTLVLLEVRPRHRGTLSSMQSFSNTMLNAIVAGALVPLVSASLAGLTGAAVTFSIAGWLVWARHHRMAHPDVSAPPDPESYEPTDRM</sequence>
<dbReference type="Pfam" id="PF07690">
    <property type="entry name" value="MFS_1"/>
    <property type="match status" value="1"/>
</dbReference>
<evidence type="ECO:0000256" key="8">
    <source>
        <dbReference type="SAM" id="Phobius"/>
    </source>
</evidence>